<comment type="subcellular location">
    <subcellularLocation>
        <location evidence="1">Cell membrane</location>
        <topology evidence="1">Multi-pass membrane protein</topology>
    </subcellularLocation>
</comment>
<dbReference type="Proteomes" id="UP000824260">
    <property type="component" value="Unassembled WGS sequence"/>
</dbReference>
<feature type="transmembrane region" description="Helical" evidence="6">
    <location>
        <begin position="15"/>
        <end position="34"/>
    </location>
</feature>
<gene>
    <name evidence="7" type="primary">mglC</name>
    <name evidence="7" type="ORF">IAA52_11430</name>
</gene>
<keyword evidence="2" id="KW-1003">Cell membrane</keyword>
<organism evidence="7 8">
    <name type="scientific">Candidatus Pullichristensenella stercorigallinarum</name>
    <dbReference type="NCBI Taxonomy" id="2840909"/>
    <lineage>
        <taxon>Bacteria</taxon>
        <taxon>Bacillati</taxon>
        <taxon>Bacillota</taxon>
        <taxon>Clostridia</taxon>
        <taxon>Candidatus Pullichristensenella</taxon>
    </lineage>
</organism>
<evidence type="ECO:0000256" key="2">
    <source>
        <dbReference type="ARBA" id="ARBA00022475"/>
    </source>
</evidence>
<evidence type="ECO:0000313" key="7">
    <source>
        <dbReference type="EMBL" id="HIQ83700.1"/>
    </source>
</evidence>
<dbReference type="InterPro" id="IPR001851">
    <property type="entry name" value="ABC_transp_permease"/>
</dbReference>
<evidence type="ECO:0000313" key="8">
    <source>
        <dbReference type="Proteomes" id="UP000824260"/>
    </source>
</evidence>
<protein>
    <submittedName>
        <fullName evidence="7">Galactose/methyl galactoside ABC transporter permease MglC</fullName>
    </submittedName>
</protein>
<dbReference type="CDD" id="cd06579">
    <property type="entry name" value="TM_PBP1_transp_AraH_like"/>
    <property type="match status" value="1"/>
</dbReference>
<evidence type="ECO:0000256" key="3">
    <source>
        <dbReference type="ARBA" id="ARBA00022692"/>
    </source>
</evidence>
<accession>A0A9D0ZND8</accession>
<dbReference type="GO" id="GO:0022857">
    <property type="term" value="F:transmembrane transporter activity"/>
    <property type="evidence" value="ECO:0007669"/>
    <property type="project" value="InterPro"/>
</dbReference>
<dbReference type="AlphaFoldDB" id="A0A9D0ZND8"/>
<dbReference type="Pfam" id="PF02653">
    <property type="entry name" value="BPD_transp_2"/>
    <property type="match status" value="1"/>
</dbReference>
<proteinExistence type="predicted"/>
<keyword evidence="3 6" id="KW-0812">Transmembrane</keyword>
<dbReference type="GO" id="GO:0005886">
    <property type="term" value="C:plasma membrane"/>
    <property type="evidence" value="ECO:0007669"/>
    <property type="project" value="UniProtKB-SubCell"/>
</dbReference>
<dbReference type="EMBL" id="DVFZ01000105">
    <property type="protein sequence ID" value="HIQ83700.1"/>
    <property type="molecule type" value="Genomic_DNA"/>
</dbReference>
<evidence type="ECO:0000256" key="5">
    <source>
        <dbReference type="ARBA" id="ARBA00023136"/>
    </source>
</evidence>
<name>A0A9D0ZND8_9FIRM</name>
<dbReference type="PANTHER" id="PTHR32196:SF18">
    <property type="entry name" value="GALACTOSE_METHYL GALACTOSIDE IMPORT PERMEASE PROTEIN MGLC"/>
    <property type="match status" value="1"/>
</dbReference>
<dbReference type="PANTHER" id="PTHR32196">
    <property type="entry name" value="ABC TRANSPORTER PERMEASE PROTEIN YPHD-RELATED-RELATED"/>
    <property type="match status" value="1"/>
</dbReference>
<feature type="transmembrane region" description="Helical" evidence="6">
    <location>
        <begin position="108"/>
        <end position="133"/>
    </location>
</feature>
<reference evidence="7" key="1">
    <citation type="submission" date="2020-10" db="EMBL/GenBank/DDBJ databases">
        <authorList>
            <person name="Gilroy R."/>
        </authorList>
    </citation>
    <scope>NUCLEOTIDE SEQUENCE</scope>
    <source>
        <strain evidence="7">ChiSjej6B24-2974</strain>
    </source>
</reference>
<dbReference type="NCBIfam" id="NF007014">
    <property type="entry name" value="PRK09478.1"/>
    <property type="match status" value="1"/>
</dbReference>
<keyword evidence="4 6" id="KW-1133">Transmembrane helix</keyword>
<comment type="caution">
    <text evidence="7">The sequence shown here is derived from an EMBL/GenBank/DDBJ whole genome shotgun (WGS) entry which is preliminary data.</text>
</comment>
<keyword evidence="5 6" id="KW-0472">Membrane</keyword>
<feature type="transmembrane region" description="Helical" evidence="6">
    <location>
        <begin position="275"/>
        <end position="305"/>
    </location>
</feature>
<feature type="transmembrane region" description="Helical" evidence="6">
    <location>
        <begin position="55"/>
        <end position="74"/>
    </location>
</feature>
<reference evidence="7" key="2">
    <citation type="journal article" date="2021" name="PeerJ">
        <title>Extensive microbial diversity within the chicken gut microbiome revealed by metagenomics and culture.</title>
        <authorList>
            <person name="Gilroy R."/>
            <person name="Ravi A."/>
            <person name="Getino M."/>
            <person name="Pursley I."/>
            <person name="Horton D.L."/>
            <person name="Alikhan N.F."/>
            <person name="Baker D."/>
            <person name="Gharbi K."/>
            <person name="Hall N."/>
            <person name="Watson M."/>
            <person name="Adriaenssens E.M."/>
            <person name="Foster-Nyarko E."/>
            <person name="Jarju S."/>
            <person name="Secka A."/>
            <person name="Antonio M."/>
            <person name="Oren A."/>
            <person name="Chaudhuri R.R."/>
            <person name="La Ragione R."/>
            <person name="Hildebrand F."/>
            <person name="Pallen M.J."/>
        </authorList>
    </citation>
    <scope>NUCLEOTIDE SEQUENCE</scope>
    <source>
        <strain evidence="7">ChiSjej6B24-2974</strain>
    </source>
</reference>
<sequence length="342" mass="36339">MQNTQVKKRSAGEFLLNYALYIILLAILAAVSIANPNFLQLNNIMQILKQASTRGILALGCAGLIVLAGTDLSIGRQLGLSAAVCASLVQQVTYQSRYYLQMTEQLPIIVPLLASVAVSVIFCLINGFGVAYLKMHAFIITLGTQLIAYGANCLYIEAQSAGSAQALAVFDRNFVNIAGGNIRIGSVNISYLIVIFLVVAALMWVVWNKTRLGKNMFAVGGNQEAAAVSGVNVARTIMLVYLVAGILYGLASFLEASRLQSVGTNTGLNYETDAISACVIGGVSFSGGVGTIQGVVIGAIILQAINFSLNFLGVNAYLQYIVRGLIIVLAVAIDVRKYLVKK</sequence>
<evidence type="ECO:0000256" key="6">
    <source>
        <dbReference type="SAM" id="Phobius"/>
    </source>
</evidence>
<feature type="transmembrane region" description="Helical" evidence="6">
    <location>
        <begin position="233"/>
        <end position="254"/>
    </location>
</feature>
<feature type="transmembrane region" description="Helical" evidence="6">
    <location>
        <begin position="317"/>
        <end position="335"/>
    </location>
</feature>
<evidence type="ECO:0000256" key="4">
    <source>
        <dbReference type="ARBA" id="ARBA00022989"/>
    </source>
</evidence>
<evidence type="ECO:0000256" key="1">
    <source>
        <dbReference type="ARBA" id="ARBA00004651"/>
    </source>
</evidence>
<feature type="transmembrane region" description="Helical" evidence="6">
    <location>
        <begin position="189"/>
        <end position="207"/>
    </location>
</feature>